<reference evidence="2 3" key="1">
    <citation type="submission" date="2019-08" db="EMBL/GenBank/DDBJ databases">
        <authorList>
            <person name="Khan S.A."/>
            <person name="Jeon C.O."/>
            <person name="Jeong S.E."/>
        </authorList>
    </citation>
    <scope>NUCLEOTIDE SEQUENCE [LARGE SCALE GENOMIC DNA]</scope>
    <source>
        <strain evidence="3">IMCC1728</strain>
    </source>
</reference>
<feature type="compositionally biased region" description="Low complexity" evidence="1">
    <location>
        <begin position="45"/>
        <end position="62"/>
    </location>
</feature>
<comment type="caution">
    <text evidence="2">The sequence shown here is derived from an EMBL/GenBank/DDBJ whole genome shotgun (WGS) entry which is preliminary data.</text>
</comment>
<sequence length="62" mass="6638">MNKKFQQQLPELQNSFMQKLVAEAGPLLDPKLQALQRKLQATLNAAPAPAASAPKAAKPASK</sequence>
<dbReference type="Proteomes" id="UP000321832">
    <property type="component" value="Unassembled WGS sequence"/>
</dbReference>
<evidence type="ECO:0000313" key="3">
    <source>
        <dbReference type="Proteomes" id="UP000321832"/>
    </source>
</evidence>
<protein>
    <submittedName>
        <fullName evidence="2">Uncharacterized protein</fullName>
    </submittedName>
</protein>
<dbReference type="EMBL" id="VOPW01000001">
    <property type="protein sequence ID" value="TXC65718.1"/>
    <property type="molecule type" value="Genomic_DNA"/>
</dbReference>
<gene>
    <name evidence="2" type="ORF">FSC37_05620</name>
</gene>
<organism evidence="2 3">
    <name type="scientific">Piscinibacter aquaticus</name>
    <dbReference type="NCBI Taxonomy" id="392597"/>
    <lineage>
        <taxon>Bacteria</taxon>
        <taxon>Pseudomonadati</taxon>
        <taxon>Pseudomonadota</taxon>
        <taxon>Betaproteobacteria</taxon>
        <taxon>Burkholderiales</taxon>
        <taxon>Sphaerotilaceae</taxon>
        <taxon>Piscinibacter</taxon>
    </lineage>
</organism>
<evidence type="ECO:0000313" key="2">
    <source>
        <dbReference type="EMBL" id="TXC65718.1"/>
    </source>
</evidence>
<name>A0A5C6U1S6_9BURK</name>
<dbReference type="AlphaFoldDB" id="A0A5C6U1S6"/>
<proteinExistence type="predicted"/>
<keyword evidence="3" id="KW-1185">Reference proteome</keyword>
<evidence type="ECO:0000256" key="1">
    <source>
        <dbReference type="SAM" id="MobiDB-lite"/>
    </source>
</evidence>
<feature type="region of interest" description="Disordered" evidence="1">
    <location>
        <begin position="43"/>
        <end position="62"/>
    </location>
</feature>
<accession>A0A5C6U1S6</accession>